<reference evidence="4" key="1">
    <citation type="submission" date="2023-03" db="EMBL/GenBank/DDBJ databases">
        <title>Massive genome expansion in bonnet fungi (Mycena s.s.) driven by repeated elements and novel gene families across ecological guilds.</title>
        <authorList>
            <consortium name="Lawrence Berkeley National Laboratory"/>
            <person name="Harder C.B."/>
            <person name="Miyauchi S."/>
            <person name="Viragh M."/>
            <person name="Kuo A."/>
            <person name="Thoen E."/>
            <person name="Andreopoulos B."/>
            <person name="Lu D."/>
            <person name="Skrede I."/>
            <person name="Drula E."/>
            <person name="Henrissat B."/>
            <person name="Morin E."/>
            <person name="Kohler A."/>
            <person name="Barry K."/>
            <person name="LaButti K."/>
            <person name="Morin E."/>
            <person name="Salamov A."/>
            <person name="Lipzen A."/>
            <person name="Mereny Z."/>
            <person name="Hegedus B."/>
            <person name="Baldrian P."/>
            <person name="Stursova M."/>
            <person name="Weitz H."/>
            <person name="Taylor A."/>
            <person name="Grigoriev I.V."/>
            <person name="Nagy L.G."/>
            <person name="Martin F."/>
            <person name="Kauserud H."/>
        </authorList>
    </citation>
    <scope>NUCLEOTIDE SEQUENCE</scope>
    <source>
        <strain evidence="4">9284</strain>
    </source>
</reference>
<dbReference type="Gene3D" id="3.40.50.1820">
    <property type="entry name" value="alpha/beta hydrolase"/>
    <property type="match status" value="1"/>
</dbReference>
<keyword evidence="1" id="KW-0378">Hydrolase</keyword>
<gene>
    <name evidence="4" type="ORF">FB45DRAFT_860531</name>
</gene>
<dbReference type="EMBL" id="JARKIF010000002">
    <property type="protein sequence ID" value="KAJ7647241.1"/>
    <property type="molecule type" value="Genomic_DNA"/>
</dbReference>
<keyword evidence="5" id="KW-1185">Reference proteome</keyword>
<evidence type="ECO:0000313" key="5">
    <source>
        <dbReference type="Proteomes" id="UP001221142"/>
    </source>
</evidence>
<dbReference type="PANTHER" id="PTHR48081:SF26">
    <property type="entry name" value="ALPHA_BETA HYDROLASE FOLD-3 DOMAIN-CONTAINING PROTEIN"/>
    <property type="match status" value="1"/>
</dbReference>
<comment type="caution">
    <text evidence="4">The sequence shown here is derived from an EMBL/GenBank/DDBJ whole genome shotgun (WGS) entry which is preliminary data.</text>
</comment>
<protein>
    <submittedName>
        <fullName evidence="4">Alpha/beta-hydrolase</fullName>
    </submittedName>
</protein>
<dbReference type="SUPFAM" id="SSF53474">
    <property type="entry name" value="alpha/beta-Hydrolases"/>
    <property type="match status" value="1"/>
</dbReference>
<dbReference type="InterPro" id="IPR013094">
    <property type="entry name" value="AB_hydrolase_3"/>
</dbReference>
<dbReference type="PANTHER" id="PTHR48081">
    <property type="entry name" value="AB HYDROLASE SUPERFAMILY PROTEIN C4A8.06C"/>
    <property type="match status" value="1"/>
</dbReference>
<organism evidence="4 5">
    <name type="scientific">Roridomyces roridus</name>
    <dbReference type="NCBI Taxonomy" id="1738132"/>
    <lineage>
        <taxon>Eukaryota</taxon>
        <taxon>Fungi</taxon>
        <taxon>Dikarya</taxon>
        <taxon>Basidiomycota</taxon>
        <taxon>Agaricomycotina</taxon>
        <taxon>Agaricomycetes</taxon>
        <taxon>Agaricomycetidae</taxon>
        <taxon>Agaricales</taxon>
        <taxon>Marasmiineae</taxon>
        <taxon>Mycenaceae</taxon>
        <taxon>Roridomyces</taxon>
    </lineage>
</organism>
<evidence type="ECO:0000256" key="2">
    <source>
        <dbReference type="SAM" id="Phobius"/>
    </source>
</evidence>
<keyword evidence="2" id="KW-1133">Transmembrane helix</keyword>
<evidence type="ECO:0000313" key="4">
    <source>
        <dbReference type="EMBL" id="KAJ7647241.1"/>
    </source>
</evidence>
<dbReference type="Proteomes" id="UP001221142">
    <property type="component" value="Unassembled WGS sequence"/>
</dbReference>
<feature type="domain" description="Alpha/beta hydrolase fold-3" evidence="3">
    <location>
        <begin position="148"/>
        <end position="374"/>
    </location>
</feature>
<proteinExistence type="predicted"/>
<evidence type="ECO:0000259" key="3">
    <source>
        <dbReference type="Pfam" id="PF07859"/>
    </source>
</evidence>
<dbReference type="AlphaFoldDB" id="A0AAD7FZ66"/>
<accession>A0AAD7FZ66</accession>
<keyword evidence="2" id="KW-0812">Transmembrane</keyword>
<evidence type="ECO:0000256" key="1">
    <source>
        <dbReference type="ARBA" id="ARBA00022801"/>
    </source>
</evidence>
<feature type="transmembrane region" description="Helical" evidence="2">
    <location>
        <begin position="17"/>
        <end position="36"/>
    </location>
</feature>
<dbReference type="GO" id="GO:0016787">
    <property type="term" value="F:hydrolase activity"/>
    <property type="evidence" value="ECO:0007669"/>
    <property type="project" value="UniProtKB-KW"/>
</dbReference>
<sequence length="400" mass="44034">MSSPDTYAAWRHQPLKALYLSYELAAAFVVVPYWALTALPRYVTTGPPYWALTAPPRSLRPRQSWSWARTMHINMLRHLIDLGSYVGPLVISPSHLALVPGVGYHGVWVDPPQDDLLRGKVKLWASIVSVQPVSTRGTLMPGEKIVYALHGGAYTRLSAHPTDPSAGIAKGILDRVDRVHRTFSIEYRLSSTKPFAVAHPFPTALIDALTGYNYLLQFFAPSDIIVEGDSAGGNLALAFMRYLVETNALPLPGALLLLSPWCDLGNSHVTPESSYFTCPKSDYIPGVQPEQYNYPVTAFTGPFGVGAAEENPYISPASKHIWDVEFTGFPRTFIVNGGAEVLRDSIRTLHERMAKDLGSKVEYFEAEDAVHDFLAIDNGVMEPERGQALGKIGEWVTSLP</sequence>
<dbReference type="InterPro" id="IPR029058">
    <property type="entry name" value="AB_hydrolase_fold"/>
</dbReference>
<dbReference type="InterPro" id="IPR050300">
    <property type="entry name" value="GDXG_lipolytic_enzyme"/>
</dbReference>
<dbReference type="Pfam" id="PF07859">
    <property type="entry name" value="Abhydrolase_3"/>
    <property type="match status" value="1"/>
</dbReference>
<name>A0AAD7FZ66_9AGAR</name>
<keyword evidence="2" id="KW-0472">Membrane</keyword>